<feature type="region of interest" description="Disordered" evidence="7">
    <location>
        <begin position="112"/>
        <end position="187"/>
    </location>
</feature>
<dbReference type="InterPro" id="IPR001394">
    <property type="entry name" value="Peptidase_C19_UCH"/>
</dbReference>
<keyword evidence="5" id="KW-0862">Zinc</keyword>
<dbReference type="PANTHER" id="PTHR21646">
    <property type="entry name" value="UBIQUITIN CARBOXYL-TERMINAL HYDROLASE"/>
    <property type="match status" value="1"/>
</dbReference>
<dbReference type="InterPro" id="IPR050185">
    <property type="entry name" value="Ub_carboxyl-term_hydrolase"/>
</dbReference>
<reference evidence="11" key="1">
    <citation type="submission" date="2021-01" db="UniProtKB">
        <authorList>
            <consortium name="EnsemblMetazoa"/>
        </authorList>
    </citation>
    <scope>IDENTIFICATION</scope>
</reference>
<dbReference type="SUPFAM" id="SSF49764">
    <property type="entry name" value="HSP20-like chaperones"/>
    <property type="match status" value="1"/>
</dbReference>
<dbReference type="GO" id="GO:0008270">
    <property type="term" value="F:zinc ion binding"/>
    <property type="evidence" value="ECO:0007669"/>
    <property type="project" value="UniProtKB-KW"/>
</dbReference>
<dbReference type="PROSITE" id="PS01360">
    <property type="entry name" value="ZF_MYND_1"/>
    <property type="match status" value="1"/>
</dbReference>
<proteinExistence type="predicted"/>
<dbReference type="InterPro" id="IPR028889">
    <property type="entry name" value="USP"/>
</dbReference>
<dbReference type="PROSITE" id="PS00972">
    <property type="entry name" value="USP_1"/>
    <property type="match status" value="1"/>
</dbReference>
<evidence type="ECO:0000259" key="9">
    <source>
        <dbReference type="PROSITE" id="PS50865"/>
    </source>
</evidence>
<feature type="region of interest" description="Disordered" evidence="7">
    <location>
        <begin position="567"/>
        <end position="592"/>
    </location>
</feature>
<dbReference type="PANTHER" id="PTHR21646:SF86">
    <property type="entry name" value="UBIQUITIN CARBOXYL-TERMINAL HYDROLASE"/>
    <property type="match status" value="1"/>
</dbReference>
<name>A0A7M5V9R6_9CNID</name>
<evidence type="ECO:0000256" key="6">
    <source>
        <dbReference type="PROSITE-ProRule" id="PRU00134"/>
    </source>
</evidence>
<dbReference type="Pfam" id="PF00443">
    <property type="entry name" value="UCH"/>
    <property type="match status" value="1"/>
</dbReference>
<feature type="compositionally biased region" description="Polar residues" evidence="7">
    <location>
        <begin position="567"/>
        <end position="582"/>
    </location>
</feature>
<feature type="region of interest" description="Disordered" evidence="7">
    <location>
        <begin position="850"/>
        <end position="948"/>
    </location>
</feature>
<dbReference type="SUPFAM" id="SSF54001">
    <property type="entry name" value="Cysteine proteinases"/>
    <property type="match status" value="1"/>
</dbReference>
<feature type="compositionally biased region" description="Low complexity" evidence="7">
    <location>
        <begin position="850"/>
        <end position="866"/>
    </location>
</feature>
<accession>A0A7M5V9R6</accession>
<dbReference type="SUPFAM" id="SSF144232">
    <property type="entry name" value="HIT/MYND zinc finger-like"/>
    <property type="match status" value="1"/>
</dbReference>
<dbReference type="GO" id="GO:0004843">
    <property type="term" value="F:cysteine-type deubiquitinase activity"/>
    <property type="evidence" value="ECO:0007669"/>
    <property type="project" value="UniProtKB-EC"/>
</dbReference>
<evidence type="ECO:0000259" key="10">
    <source>
        <dbReference type="PROSITE" id="PS51203"/>
    </source>
</evidence>
<evidence type="ECO:0000256" key="5">
    <source>
        <dbReference type="ARBA" id="ARBA00022833"/>
    </source>
</evidence>
<dbReference type="PROSITE" id="PS50235">
    <property type="entry name" value="USP_3"/>
    <property type="match status" value="1"/>
</dbReference>
<feature type="compositionally biased region" description="Basic and acidic residues" evidence="7">
    <location>
        <begin position="583"/>
        <end position="592"/>
    </location>
</feature>
<dbReference type="GO" id="GO:0016579">
    <property type="term" value="P:protein deubiquitination"/>
    <property type="evidence" value="ECO:0007669"/>
    <property type="project" value="InterPro"/>
</dbReference>
<evidence type="ECO:0000256" key="2">
    <source>
        <dbReference type="ARBA" id="ARBA00012759"/>
    </source>
</evidence>
<evidence type="ECO:0000256" key="1">
    <source>
        <dbReference type="ARBA" id="ARBA00000707"/>
    </source>
</evidence>
<dbReference type="Proteomes" id="UP000594262">
    <property type="component" value="Unplaced"/>
</dbReference>
<dbReference type="Pfam" id="PF01753">
    <property type="entry name" value="zf-MYND"/>
    <property type="match status" value="1"/>
</dbReference>
<dbReference type="EC" id="3.4.19.12" evidence="2"/>
<dbReference type="PROSITE" id="PS50865">
    <property type="entry name" value="ZF_MYND_2"/>
    <property type="match status" value="1"/>
</dbReference>
<dbReference type="RefSeq" id="XP_066927299.1">
    <property type="nucleotide sequence ID" value="XM_067071198.1"/>
</dbReference>
<feature type="domain" description="CS" evidence="10">
    <location>
        <begin position="8"/>
        <end position="109"/>
    </location>
</feature>
<dbReference type="AlphaFoldDB" id="A0A7M5V9R6"/>
<evidence type="ECO:0000313" key="12">
    <source>
        <dbReference type="Proteomes" id="UP000594262"/>
    </source>
</evidence>
<dbReference type="Gene3D" id="3.90.70.10">
    <property type="entry name" value="Cysteine proteinases"/>
    <property type="match status" value="2"/>
</dbReference>
<sequence length="1055" mass="118673">MSNDSVILNQIRKDWYNQGSNLINVHIYVKEVDDLDIVFDETSVTLSFYTRQPKFLKEHGVNKKHNKRFIYVLNTRYEIDTKDSKFHVKEPYIELLLKKTIEKKWESLECQPSLQTKKKHDDTPSPSKKQPSKGQKKGQQLLGGKSTPLSKKGNESETKQEAETKVDTNLPGSSKASAVDKRNIQKTVSQSQVESNLGLTGLENYANNCYMNVVIQLLANIQELRDYLKSDQYIKDINTNNPLCSGGKVVKAFADVVKILWSYRRNAFKPSELKSIMGKRCTLFLGWQQHDAQEFCSSLLDNLHEDLNQPRGGEPNEGSENEKPETAWNSHTKRNNSFIVKMFHGQLMSKVTCDSCRKVSYSYDPCAQISLPIPSSKQTLQVVFFTRDITSPPMLTKLQVSTSNAKLWHLVNMLQTTVKVPHHLIALFSGVTDVCFNLQSSLTPFAKQKFIVAAELSAKDENDVISVPVFQHLSHARNVMRCDNCLKTQDEIQGKLKRCTRCMVASYCSRDCQTKHWSFHSKVCTKELKSIVGLSFFVTVKKDTTYERLEEVLRERAKFTTEAIQVNATEPAESNSEQNSENKGNESAENKIKPAQTSSNLKFLIKASSKMNVNNEESATELDPETFTTEQISKSACLIMEWQNSVECDEKNGEEISTRKMPIHEEIGAECFGVTSPQDQCSLYDSLKLFMEPERLDERESWKCPKCATPQSAKKEMAISSPPLLLLLHLKRFTYGDHGQKIHRAVSYPLNGLDLTPYVAKETRNKMDHSLVYDLCGVITHRGNMRMGHYTCMVRLINQLDQEEVGWRYFDDDSVMKIKSEKVVSQDAYVLMYRVRGAHNAVRLDRFSSLSNVSGSQENSSSSSSSVTKRKHAIDSTSSKQDRKSASEYTLGVNMKRSLSVENPSDGRKGSDSDNNYSSPVSTRRCTSAIPNDNSTRKKEYATQSSNLTSTSLPNVALAANNVTLETSKLASGSSEGSLEENFDTLTLNDNDENAKDDTVFESTATTKNDVIEPGTLKNDVIDKNDVTESIVDKDDVILGACAVDVASLNENDLD</sequence>
<organism evidence="11 12">
    <name type="scientific">Clytia hemisphaerica</name>
    <dbReference type="NCBI Taxonomy" id="252671"/>
    <lineage>
        <taxon>Eukaryota</taxon>
        <taxon>Metazoa</taxon>
        <taxon>Cnidaria</taxon>
        <taxon>Hydrozoa</taxon>
        <taxon>Hydroidolina</taxon>
        <taxon>Leptothecata</taxon>
        <taxon>Obeliida</taxon>
        <taxon>Clytiidae</taxon>
        <taxon>Clytia</taxon>
    </lineage>
</organism>
<dbReference type="Gene3D" id="6.10.140.2220">
    <property type="match status" value="1"/>
</dbReference>
<dbReference type="Gene3D" id="2.60.40.790">
    <property type="match status" value="1"/>
</dbReference>
<keyword evidence="4 6" id="KW-0863">Zinc-finger</keyword>
<feature type="region of interest" description="Disordered" evidence="7">
    <location>
        <begin position="306"/>
        <end position="330"/>
    </location>
</feature>
<keyword evidence="12" id="KW-1185">Reference proteome</keyword>
<evidence type="ECO:0000313" key="11">
    <source>
        <dbReference type="EnsemblMetazoa" id="CLYHEMP012303.1"/>
    </source>
</evidence>
<dbReference type="InterPro" id="IPR007052">
    <property type="entry name" value="CS_dom"/>
</dbReference>
<feature type="compositionally biased region" description="Polar residues" evidence="7">
    <location>
        <begin position="913"/>
        <end position="934"/>
    </location>
</feature>
<dbReference type="InterPro" id="IPR008978">
    <property type="entry name" value="HSP20-like_chaperone"/>
</dbReference>
<dbReference type="OrthoDB" id="265776at2759"/>
<comment type="catalytic activity">
    <reaction evidence="1">
        <text>Thiol-dependent hydrolysis of ester, thioester, amide, peptide and isopeptide bonds formed by the C-terminal Gly of ubiquitin (a 76-residue protein attached to proteins as an intracellular targeting signal).</text>
        <dbReference type="EC" id="3.4.19.12"/>
    </reaction>
</comment>
<feature type="compositionally biased region" description="Low complexity" evidence="7">
    <location>
        <begin position="137"/>
        <end position="146"/>
    </location>
</feature>
<dbReference type="GeneID" id="136814776"/>
<keyword evidence="3" id="KW-0479">Metal-binding</keyword>
<dbReference type="InterPro" id="IPR018200">
    <property type="entry name" value="USP_CS"/>
</dbReference>
<dbReference type="PROSITE" id="PS00973">
    <property type="entry name" value="USP_2"/>
    <property type="match status" value="1"/>
</dbReference>
<dbReference type="InterPro" id="IPR002893">
    <property type="entry name" value="Znf_MYND"/>
</dbReference>
<evidence type="ECO:0000256" key="3">
    <source>
        <dbReference type="ARBA" id="ARBA00022723"/>
    </source>
</evidence>
<evidence type="ECO:0000259" key="8">
    <source>
        <dbReference type="PROSITE" id="PS50235"/>
    </source>
</evidence>
<dbReference type="InterPro" id="IPR038765">
    <property type="entry name" value="Papain-like_cys_pep_sf"/>
</dbReference>
<feature type="domain" description="USP" evidence="8">
    <location>
        <begin position="200"/>
        <end position="836"/>
    </location>
</feature>
<feature type="domain" description="MYND-type" evidence="9">
    <location>
        <begin position="482"/>
        <end position="524"/>
    </location>
</feature>
<protein>
    <recommendedName>
        <fullName evidence="2">ubiquitinyl hydrolase 1</fullName>
        <ecNumber evidence="2">3.4.19.12</ecNumber>
    </recommendedName>
</protein>
<feature type="compositionally biased region" description="Basic and acidic residues" evidence="7">
    <location>
        <begin position="152"/>
        <end position="166"/>
    </location>
</feature>
<dbReference type="PROSITE" id="PS51203">
    <property type="entry name" value="CS"/>
    <property type="match status" value="1"/>
</dbReference>
<dbReference type="EnsemblMetazoa" id="CLYHEMT012303.1">
    <property type="protein sequence ID" value="CLYHEMP012303.1"/>
    <property type="gene ID" value="CLYHEMG012303"/>
</dbReference>
<evidence type="ECO:0000256" key="4">
    <source>
        <dbReference type="ARBA" id="ARBA00022771"/>
    </source>
</evidence>
<evidence type="ECO:0000256" key="7">
    <source>
        <dbReference type="SAM" id="MobiDB-lite"/>
    </source>
</evidence>